<keyword evidence="3" id="KW-1185">Reference proteome</keyword>
<keyword evidence="1" id="KW-0812">Transmembrane</keyword>
<feature type="transmembrane region" description="Helical" evidence="1">
    <location>
        <begin position="7"/>
        <end position="25"/>
    </location>
</feature>
<dbReference type="EMBL" id="JBIACJ010000003">
    <property type="protein sequence ID" value="MFE8696247.1"/>
    <property type="molecule type" value="Genomic_DNA"/>
</dbReference>
<organism evidence="2 3">
    <name type="scientific">Cytobacillus mangrovibacter</name>
    <dbReference type="NCBI Taxonomy" id="3299024"/>
    <lineage>
        <taxon>Bacteria</taxon>
        <taxon>Bacillati</taxon>
        <taxon>Bacillota</taxon>
        <taxon>Bacilli</taxon>
        <taxon>Bacillales</taxon>
        <taxon>Bacillaceae</taxon>
        <taxon>Cytobacillus</taxon>
    </lineage>
</organism>
<protein>
    <submittedName>
        <fullName evidence="2">Uncharacterized protein</fullName>
    </submittedName>
</protein>
<sequence>MGKLKRIVLLLAGAGQLLAIVLLFIDLKTAILFYLVYAVLILVIFVILLIERKKEKEEDDRNDYRNY</sequence>
<evidence type="ECO:0000256" key="1">
    <source>
        <dbReference type="SAM" id="Phobius"/>
    </source>
</evidence>
<comment type="caution">
    <text evidence="2">The sequence shown here is derived from an EMBL/GenBank/DDBJ whole genome shotgun (WGS) entry which is preliminary data.</text>
</comment>
<proteinExistence type="predicted"/>
<accession>A0ABW6JY11</accession>
<dbReference type="RefSeq" id="WP_389217838.1">
    <property type="nucleotide sequence ID" value="NZ_JBIACJ010000003.1"/>
</dbReference>
<name>A0ABW6JY11_9BACI</name>
<evidence type="ECO:0000313" key="2">
    <source>
        <dbReference type="EMBL" id="MFE8696247.1"/>
    </source>
</evidence>
<keyword evidence="1" id="KW-0472">Membrane</keyword>
<dbReference type="Proteomes" id="UP001601058">
    <property type="component" value="Unassembled WGS sequence"/>
</dbReference>
<reference evidence="2 3" key="1">
    <citation type="submission" date="2024-08" db="EMBL/GenBank/DDBJ databases">
        <title>Two novel Cytobacillus novel species.</title>
        <authorList>
            <person name="Liu G."/>
        </authorList>
    </citation>
    <scope>NUCLEOTIDE SEQUENCE [LARGE SCALE GENOMIC DNA]</scope>
    <source>
        <strain evidence="2 3">FJAT-53684</strain>
    </source>
</reference>
<keyword evidence="1" id="KW-1133">Transmembrane helix</keyword>
<gene>
    <name evidence="2" type="ORF">ACFYKT_07755</name>
</gene>
<feature type="transmembrane region" description="Helical" evidence="1">
    <location>
        <begin position="31"/>
        <end position="50"/>
    </location>
</feature>
<evidence type="ECO:0000313" key="3">
    <source>
        <dbReference type="Proteomes" id="UP001601058"/>
    </source>
</evidence>